<accession>A0A1I2ZBM9</accession>
<gene>
    <name evidence="1" type="ORF">SAMN05660649_04860</name>
</gene>
<organism evidence="1 2">
    <name type="scientific">Desulfotruncus arcticus DSM 17038</name>
    <dbReference type="NCBI Taxonomy" id="1121424"/>
    <lineage>
        <taxon>Bacteria</taxon>
        <taxon>Bacillati</taxon>
        <taxon>Bacillota</taxon>
        <taxon>Clostridia</taxon>
        <taxon>Eubacteriales</taxon>
        <taxon>Desulfallaceae</taxon>
        <taxon>Desulfotruncus</taxon>
    </lineage>
</organism>
<evidence type="ECO:0000313" key="2">
    <source>
        <dbReference type="Proteomes" id="UP000199337"/>
    </source>
</evidence>
<reference evidence="2" key="1">
    <citation type="submission" date="2016-10" db="EMBL/GenBank/DDBJ databases">
        <authorList>
            <person name="Varghese N."/>
            <person name="Submissions S."/>
        </authorList>
    </citation>
    <scope>NUCLEOTIDE SEQUENCE [LARGE SCALE GENOMIC DNA]</scope>
    <source>
        <strain evidence="2">DSM 17038</strain>
    </source>
</reference>
<keyword evidence="2" id="KW-1185">Reference proteome</keyword>
<evidence type="ECO:0000313" key="1">
    <source>
        <dbReference type="EMBL" id="SFH35174.1"/>
    </source>
</evidence>
<protein>
    <submittedName>
        <fullName evidence="1">Putative sporulation protein YtxC</fullName>
    </submittedName>
</protein>
<dbReference type="RefSeq" id="WP_092475570.1">
    <property type="nucleotide sequence ID" value="NZ_FOOX01000026.1"/>
</dbReference>
<dbReference type="Pfam" id="PF08812">
    <property type="entry name" value="YtxC"/>
    <property type="match status" value="1"/>
</dbReference>
<dbReference type="NCBIfam" id="TIGR02834">
    <property type="entry name" value="spo_ytxC"/>
    <property type="match status" value="1"/>
</dbReference>
<dbReference type="OrthoDB" id="2986513at2"/>
<dbReference type="AlphaFoldDB" id="A0A1I2ZBM9"/>
<proteinExistence type="predicted"/>
<sequence length="284" mass="32837">MPQQCISIGTASQQDLVKQELSRGLKSLQHEGLSVNLQEDQTNGFTFLDCCVSGHTEPIISHRVAGVITNLIVNNWQDILLKDIIRENYYYFDEDEKGAIYDYAQKKINLNDKIKERYRLVILHKLTEYLSANNNLVIDGFIRFRLKDYIDQLYDVADQAVDDFLMEREYKEFIELLRYFVEIQEPKADLVNVVLQNDGVFKLYDEKNQPINSDYLRDFMIDLVENEINYEDLLISALITIAPREVKFHSGTGEMPSSIVNTIKSVFVGRVSKCSGCSICKKHQ</sequence>
<dbReference type="Proteomes" id="UP000199337">
    <property type="component" value="Unassembled WGS sequence"/>
</dbReference>
<dbReference type="InterPro" id="IPR014199">
    <property type="entry name" value="Spore_YtxC"/>
</dbReference>
<name>A0A1I2ZBM9_9FIRM</name>
<dbReference type="EMBL" id="FOOX01000026">
    <property type="protein sequence ID" value="SFH35174.1"/>
    <property type="molecule type" value="Genomic_DNA"/>
</dbReference>
<dbReference type="STRING" id="341036.SAMN05660649_04860"/>